<dbReference type="PRINTS" id="PR00032">
    <property type="entry name" value="HTHARAC"/>
</dbReference>
<evidence type="ECO:0000256" key="1">
    <source>
        <dbReference type="ARBA" id="ARBA00023015"/>
    </source>
</evidence>
<reference evidence="6" key="1">
    <citation type="journal article" date="2019" name="Int. J. Syst. Evol. Microbiol.">
        <title>The Global Catalogue of Microorganisms (GCM) 10K type strain sequencing project: providing services to taxonomists for standard genome sequencing and annotation.</title>
        <authorList>
            <consortium name="The Broad Institute Genomics Platform"/>
            <consortium name="The Broad Institute Genome Sequencing Center for Infectious Disease"/>
            <person name="Wu L."/>
            <person name="Ma J."/>
        </authorList>
    </citation>
    <scope>NUCLEOTIDE SEQUENCE [LARGE SCALE GENOMIC DNA]</scope>
    <source>
        <strain evidence="6">CGMCC 4.1641</strain>
    </source>
</reference>
<dbReference type="Gene3D" id="1.10.10.60">
    <property type="entry name" value="Homeodomain-like"/>
    <property type="match status" value="2"/>
</dbReference>
<evidence type="ECO:0000313" key="5">
    <source>
        <dbReference type="EMBL" id="MFC4303991.1"/>
    </source>
</evidence>
<organism evidence="5 6">
    <name type="scientific">Cohnella boryungensis</name>
    <dbReference type="NCBI Taxonomy" id="768479"/>
    <lineage>
        <taxon>Bacteria</taxon>
        <taxon>Bacillati</taxon>
        <taxon>Bacillota</taxon>
        <taxon>Bacilli</taxon>
        <taxon>Bacillales</taxon>
        <taxon>Paenibacillaceae</taxon>
        <taxon>Cohnella</taxon>
    </lineage>
</organism>
<evidence type="ECO:0000256" key="2">
    <source>
        <dbReference type="ARBA" id="ARBA00023125"/>
    </source>
</evidence>
<name>A0ABV8S8V9_9BACL</name>
<dbReference type="PROSITE" id="PS01124">
    <property type="entry name" value="HTH_ARAC_FAMILY_2"/>
    <property type="match status" value="1"/>
</dbReference>
<accession>A0ABV8S8V9</accession>
<comment type="caution">
    <text evidence="5">The sequence shown here is derived from an EMBL/GenBank/DDBJ whole genome shotgun (WGS) entry which is preliminary data.</text>
</comment>
<protein>
    <submittedName>
        <fullName evidence="5">AraC family transcriptional regulator</fullName>
    </submittedName>
</protein>
<evidence type="ECO:0000256" key="3">
    <source>
        <dbReference type="ARBA" id="ARBA00023163"/>
    </source>
</evidence>
<dbReference type="PROSITE" id="PS00041">
    <property type="entry name" value="HTH_ARAC_FAMILY_1"/>
    <property type="match status" value="1"/>
</dbReference>
<keyword evidence="6" id="KW-1185">Reference proteome</keyword>
<feature type="domain" description="HTH araC/xylS-type" evidence="4">
    <location>
        <begin position="176"/>
        <end position="274"/>
    </location>
</feature>
<dbReference type="EMBL" id="JBHSED010000017">
    <property type="protein sequence ID" value="MFC4303991.1"/>
    <property type="molecule type" value="Genomic_DNA"/>
</dbReference>
<sequence>MKIHLWIPTPSFGHHAYYPESVGRYREFPSHAESRAAGHFAYYNLHLVCAGRGQVKIGSEWLELQRGAGFLFPPHSEQHYRADPEDPWDVRWVHFSAGQGGEWIKQRAGRSGWVFAIGELSSAEALTEEMYRIGEAFATKEESRISALLYELLVRVGAEARNLRESSSSVRREAIRDSADLIRERCAENWRLTEMAELAGYSPYHYNRLFHETMGRTPMAYLNEARIMQAKRLLVSTRSSVKEIAFACGFKQSGYFVTRFRKQEGMTPTRYREAFGSAHADN</sequence>
<evidence type="ECO:0000313" key="6">
    <source>
        <dbReference type="Proteomes" id="UP001595755"/>
    </source>
</evidence>
<keyword evidence="2" id="KW-0238">DNA-binding</keyword>
<dbReference type="InterPro" id="IPR018062">
    <property type="entry name" value="HTH_AraC-typ_CS"/>
</dbReference>
<dbReference type="InterPro" id="IPR020449">
    <property type="entry name" value="Tscrpt_reg_AraC-type_HTH"/>
</dbReference>
<dbReference type="Proteomes" id="UP001595755">
    <property type="component" value="Unassembled WGS sequence"/>
</dbReference>
<gene>
    <name evidence="5" type="ORF">ACFO1S_11130</name>
</gene>
<dbReference type="InterPro" id="IPR018060">
    <property type="entry name" value="HTH_AraC"/>
</dbReference>
<keyword evidence="3" id="KW-0804">Transcription</keyword>
<dbReference type="Gene3D" id="2.60.120.280">
    <property type="entry name" value="Regulatory protein AraC"/>
    <property type="match status" value="1"/>
</dbReference>
<proteinExistence type="predicted"/>
<dbReference type="SUPFAM" id="SSF46689">
    <property type="entry name" value="Homeodomain-like"/>
    <property type="match status" value="2"/>
</dbReference>
<dbReference type="PANTHER" id="PTHR43280">
    <property type="entry name" value="ARAC-FAMILY TRANSCRIPTIONAL REGULATOR"/>
    <property type="match status" value="1"/>
</dbReference>
<dbReference type="InterPro" id="IPR009057">
    <property type="entry name" value="Homeodomain-like_sf"/>
</dbReference>
<dbReference type="Pfam" id="PF12833">
    <property type="entry name" value="HTH_18"/>
    <property type="match status" value="1"/>
</dbReference>
<dbReference type="Pfam" id="PF02311">
    <property type="entry name" value="AraC_binding"/>
    <property type="match status" value="1"/>
</dbReference>
<dbReference type="SMART" id="SM00342">
    <property type="entry name" value="HTH_ARAC"/>
    <property type="match status" value="1"/>
</dbReference>
<dbReference type="SUPFAM" id="SSF51215">
    <property type="entry name" value="Regulatory protein AraC"/>
    <property type="match status" value="1"/>
</dbReference>
<dbReference type="InterPro" id="IPR037923">
    <property type="entry name" value="HTH-like"/>
</dbReference>
<dbReference type="RefSeq" id="WP_204605788.1">
    <property type="nucleotide sequence ID" value="NZ_JBHSED010000017.1"/>
</dbReference>
<dbReference type="PANTHER" id="PTHR43280:SF28">
    <property type="entry name" value="HTH-TYPE TRANSCRIPTIONAL ACTIVATOR RHAS"/>
    <property type="match status" value="1"/>
</dbReference>
<evidence type="ECO:0000259" key="4">
    <source>
        <dbReference type="PROSITE" id="PS01124"/>
    </source>
</evidence>
<keyword evidence="1" id="KW-0805">Transcription regulation</keyword>
<dbReference type="InterPro" id="IPR003313">
    <property type="entry name" value="AraC-bd"/>
</dbReference>